<keyword evidence="3" id="KW-0966">Cell projection</keyword>
<dbReference type="CDD" id="cd17470">
    <property type="entry name" value="T3SS_Flik_C"/>
    <property type="match status" value="1"/>
</dbReference>
<name>A0A9X1XBY1_9BACL</name>
<protein>
    <submittedName>
        <fullName evidence="3">Flagellar hook-length control protein FliK</fullName>
    </submittedName>
</protein>
<organism evidence="3 4">
    <name type="scientific">Fictibacillus marinisediminis</name>
    <dbReference type="NCBI Taxonomy" id="2878389"/>
    <lineage>
        <taxon>Bacteria</taxon>
        <taxon>Bacillati</taxon>
        <taxon>Bacillota</taxon>
        <taxon>Bacilli</taxon>
        <taxon>Bacillales</taxon>
        <taxon>Fictibacillaceae</taxon>
        <taxon>Fictibacillus</taxon>
    </lineage>
</organism>
<feature type="compositionally biased region" description="Low complexity" evidence="1">
    <location>
        <begin position="361"/>
        <end position="380"/>
    </location>
</feature>
<accession>A0A9X1XBY1</accession>
<dbReference type="RefSeq" id="WP_248252584.1">
    <property type="nucleotide sequence ID" value="NZ_JAIWJX010000002.1"/>
</dbReference>
<evidence type="ECO:0000313" key="4">
    <source>
        <dbReference type="Proteomes" id="UP001139011"/>
    </source>
</evidence>
<keyword evidence="4" id="KW-1185">Reference proteome</keyword>
<evidence type="ECO:0000259" key="2">
    <source>
        <dbReference type="Pfam" id="PF02120"/>
    </source>
</evidence>
<dbReference type="Pfam" id="PF02120">
    <property type="entry name" value="Flg_hook"/>
    <property type="match status" value="1"/>
</dbReference>
<reference evidence="3" key="1">
    <citation type="submission" date="2021-09" db="EMBL/GenBank/DDBJ databases">
        <title>Genome analysis of Fictibacillus sp. KIGAM418 isolated from marine sediment.</title>
        <authorList>
            <person name="Seo M.-J."/>
            <person name="Cho E.-S."/>
            <person name="Hwang C.Y."/>
        </authorList>
    </citation>
    <scope>NUCLEOTIDE SEQUENCE</scope>
    <source>
        <strain evidence="3">KIGAM418</strain>
    </source>
</reference>
<proteinExistence type="predicted"/>
<feature type="compositionally biased region" description="Acidic residues" evidence="1">
    <location>
        <begin position="386"/>
        <end position="403"/>
    </location>
</feature>
<dbReference type="Proteomes" id="UP001139011">
    <property type="component" value="Unassembled WGS sequence"/>
</dbReference>
<dbReference type="AlphaFoldDB" id="A0A9X1XBY1"/>
<dbReference type="EMBL" id="JAIWJX010000002">
    <property type="protein sequence ID" value="MCK6257015.1"/>
    <property type="molecule type" value="Genomic_DNA"/>
</dbReference>
<feature type="domain" description="Flagellar hook-length control protein-like C-terminal" evidence="2">
    <location>
        <begin position="286"/>
        <end position="363"/>
    </location>
</feature>
<sequence length="403" mass="44831">MNLPIALLGNRAAIHQPGTQQPGKKMEASPFSMNLAQSERALQALASAVPHKQEKVSLESLLKTILQALDKEDQPLQKGDLVLPDVQALLAKLPSDLVHQIEQLFQSGTSAAEMIKSESPPEVKAITILIHQFSKETQNTDPIKTSDPVKFGIPEIKKSIELLFPILRDYKEVKSAKAILIGLIEQLHKQEPKNDGKPFKSLDPQTFFDKMERVVLKKELPVMPFQWNSTATKQTDRPVSSVAQTPAYMPPLEQFVLHAPKSGSSEAAQRQFVKEFQNIILSGKFAASSNGTAKLNIRLTPEHLGTLNIELISKNGELSARILTSSVGAKEMMESQIHVLKNALHGNSIQLDRIVVLEQPQEQKFQQQDTNSQPHQQHQHQQQDDGVQDELFSDLLDELESGE</sequence>
<evidence type="ECO:0000313" key="3">
    <source>
        <dbReference type="EMBL" id="MCK6257015.1"/>
    </source>
</evidence>
<keyword evidence="3" id="KW-0969">Cilium</keyword>
<comment type="caution">
    <text evidence="3">The sequence shown here is derived from an EMBL/GenBank/DDBJ whole genome shotgun (WGS) entry which is preliminary data.</text>
</comment>
<dbReference type="InterPro" id="IPR021136">
    <property type="entry name" value="Flagellar_hook_control-like_C"/>
</dbReference>
<evidence type="ECO:0000256" key="1">
    <source>
        <dbReference type="SAM" id="MobiDB-lite"/>
    </source>
</evidence>
<dbReference type="Gene3D" id="3.30.750.140">
    <property type="match status" value="1"/>
</dbReference>
<gene>
    <name evidence="3" type="ORF">LCY76_10450</name>
</gene>
<keyword evidence="3" id="KW-0282">Flagellum</keyword>
<feature type="region of interest" description="Disordered" evidence="1">
    <location>
        <begin position="361"/>
        <end position="403"/>
    </location>
</feature>
<dbReference type="InterPro" id="IPR038610">
    <property type="entry name" value="FliK-like_C_sf"/>
</dbReference>